<dbReference type="RefSeq" id="WP_251836686.1">
    <property type="nucleotide sequence ID" value="NZ_JACSQG010000006.1"/>
</dbReference>
<dbReference type="PROSITE" id="PS01045">
    <property type="entry name" value="SQUALEN_PHYTOEN_SYN_2"/>
    <property type="match status" value="1"/>
</dbReference>
<keyword evidence="1" id="KW-0808">Transferase</keyword>
<evidence type="ECO:0000313" key="2">
    <source>
        <dbReference type="EMBL" id="MBD7977908.1"/>
    </source>
</evidence>
<dbReference type="InterPro" id="IPR019845">
    <property type="entry name" value="Squalene/phytoene_synthase_CS"/>
</dbReference>
<dbReference type="InterPro" id="IPR044843">
    <property type="entry name" value="Trans_IPPS_bact-type"/>
</dbReference>
<dbReference type="InterPro" id="IPR033904">
    <property type="entry name" value="Trans_IPPS_HH"/>
</dbReference>
<proteinExistence type="predicted"/>
<accession>A0ABR8TR15</accession>
<name>A0ABR8TR15_9PSED</name>
<dbReference type="EMBL" id="JACSQG010000006">
    <property type="protein sequence ID" value="MBD7977908.1"/>
    <property type="molecule type" value="Genomic_DNA"/>
</dbReference>
<dbReference type="Proteomes" id="UP000611945">
    <property type="component" value="Unassembled WGS sequence"/>
</dbReference>
<keyword evidence="3" id="KW-1185">Reference proteome</keyword>
<sequence>MTETQTTDAVIQYGRESIKAGSKSFALASRLFPEALRNDVAQLYAWCRYSDDVIDGQHLGYTAEPAEAAHDPSQRLQLLERRTAAALSGNPDDDPVFQGLARVTDKYGIDPQQPLELLMGFAMDVQRQRYQTLADLMRYCYCVAGAVGVMMARVMGVKDEATLDRACDLGLAFQLTNIARDVMDDARIGRVYVPTNLLEYHGAPTEAHQLLENESWPQVYQAVCELLDTADLYYRSAAVGLRALPFRCAWAVKAASNVYQAIGTELRQRGPRAWEERVSTSQWRKVWLGATALPIVPVRSAQRPLDLYRRPRSGEALTLER</sequence>
<dbReference type="PROSITE" id="PS01044">
    <property type="entry name" value="SQUALEN_PHYTOEN_SYN_1"/>
    <property type="match status" value="1"/>
</dbReference>
<dbReference type="SFLD" id="SFLDG01212">
    <property type="entry name" value="Phytoene_synthase_like"/>
    <property type="match status" value="1"/>
</dbReference>
<dbReference type="SUPFAM" id="SSF48576">
    <property type="entry name" value="Terpenoid synthases"/>
    <property type="match status" value="1"/>
</dbReference>
<dbReference type="InterPro" id="IPR008949">
    <property type="entry name" value="Isoprenoid_synthase_dom_sf"/>
</dbReference>
<comment type="caution">
    <text evidence="2">The sequence shown here is derived from an EMBL/GenBank/DDBJ whole genome shotgun (WGS) entry which is preliminary data.</text>
</comment>
<gene>
    <name evidence="2" type="ORF">H9642_11985</name>
</gene>
<dbReference type="SFLD" id="SFLDS00005">
    <property type="entry name" value="Isoprenoid_Synthase_Type_I"/>
    <property type="match status" value="1"/>
</dbReference>
<organism evidence="2 3">
    <name type="scientific">Serpens gallinarum</name>
    <dbReference type="NCBI Taxonomy" id="2763075"/>
    <lineage>
        <taxon>Bacteria</taxon>
        <taxon>Pseudomonadati</taxon>
        <taxon>Pseudomonadota</taxon>
        <taxon>Gammaproteobacteria</taxon>
        <taxon>Pseudomonadales</taxon>
        <taxon>Pseudomonadaceae</taxon>
        <taxon>Pseudomonas</taxon>
    </lineage>
</organism>
<dbReference type="Pfam" id="PF00494">
    <property type="entry name" value="SQS_PSY"/>
    <property type="match status" value="1"/>
</dbReference>
<evidence type="ECO:0000256" key="1">
    <source>
        <dbReference type="ARBA" id="ARBA00022679"/>
    </source>
</evidence>
<reference evidence="2 3" key="1">
    <citation type="submission" date="2020-08" db="EMBL/GenBank/DDBJ databases">
        <title>A Genomic Blueprint of the Chicken Gut Microbiome.</title>
        <authorList>
            <person name="Gilroy R."/>
            <person name="Ravi A."/>
            <person name="Getino M."/>
            <person name="Pursley I."/>
            <person name="Horton D.L."/>
            <person name="Alikhan N.-F."/>
            <person name="Baker D."/>
            <person name="Gharbi K."/>
            <person name="Hall N."/>
            <person name="Watson M."/>
            <person name="Adriaenssens E.M."/>
            <person name="Foster-Nyarko E."/>
            <person name="Jarju S."/>
            <person name="Secka A."/>
            <person name="Antonio M."/>
            <person name="Oren A."/>
            <person name="Chaudhuri R."/>
            <person name="La Ragione R.M."/>
            <person name="Hildebrand F."/>
            <person name="Pallen M.J."/>
        </authorList>
    </citation>
    <scope>NUCLEOTIDE SEQUENCE [LARGE SCALE GENOMIC DNA]</scope>
    <source>
        <strain evidence="2 3">Sa2CUA2</strain>
    </source>
</reference>
<dbReference type="SFLD" id="SFLDG01018">
    <property type="entry name" value="Squalene/Phytoene_Synthase_Lik"/>
    <property type="match status" value="1"/>
</dbReference>
<evidence type="ECO:0000313" key="3">
    <source>
        <dbReference type="Proteomes" id="UP000611945"/>
    </source>
</evidence>
<dbReference type="InterPro" id="IPR002060">
    <property type="entry name" value="Squ/phyt_synthse"/>
</dbReference>
<protein>
    <submittedName>
        <fullName evidence="2">Phytoene/squalene synthase family protein</fullName>
    </submittedName>
</protein>
<dbReference type="Gene3D" id="1.10.600.10">
    <property type="entry name" value="Farnesyl Diphosphate Synthase"/>
    <property type="match status" value="1"/>
</dbReference>
<dbReference type="CDD" id="cd00683">
    <property type="entry name" value="Trans_IPPS_HH"/>
    <property type="match status" value="1"/>
</dbReference>
<dbReference type="PANTHER" id="PTHR31480">
    <property type="entry name" value="BIFUNCTIONAL LYCOPENE CYCLASE/PHYTOENE SYNTHASE"/>
    <property type="match status" value="1"/>
</dbReference>